<dbReference type="PROSITE" id="PS00041">
    <property type="entry name" value="HTH_ARAC_FAMILY_1"/>
    <property type="match status" value="1"/>
</dbReference>
<feature type="domain" description="HTH araC/xylS-type" evidence="4">
    <location>
        <begin position="8"/>
        <end position="106"/>
    </location>
</feature>
<evidence type="ECO:0000313" key="7">
    <source>
        <dbReference type="Proteomes" id="UP000002730"/>
    </source>
</evidence>
<evidence type="ECO:0000259" key="5">
    <source>
        <dbReference type="PROSITE" id="PS50887"/>
    </source>
</evidence>
<dbReference type="AlphaFoldDB" id="D9ST09"/>
<reference evidence="6 7" key="1">
    <citation type="submission" date="2010-08" db="EMBL/GenBank/DDBJ databases">
        <title>Complete sequence of Clostridium cellulovorans 743B.</title>
        <authorList>
            <consortium name="US DOE Joint Genome Institute"/>
            <person name="Lucas S."/>
            <person name="Copeland A."/>
            <person name="Lapidus A."/>
            <person name="Cheng J.-F."/>
            <person name="Bruce D."/>
            <person name="Goodwin L."/>
            <person name="Pitluck S."/>
            <person name="Chertkov O."/>
            <person name="Detter J.C."/>
            <person name="Han C."/>
            <person name="Tapia R."/>
            <person name="Land M."/>
            <person name="Hauser L."/>
            <person name="Chang Y.-J."/>
            <person name="Jeffries C."/>
            <person name="Kyrpides N."/>
            <person name="Ivanova N."/>
            <person name="Mikhailova N."/>
            <person name="Hemme C.L."/>
            <person name="Woyke T."/>
        </authorList>
    </citation>
    <scope>NUCLEOTIDE SEQUENCE [LARGE SCALE GENOMIC DNA]</scope>
    <source>
        <strain evidence="7">ATCC 35296 / DSM 3052 / OCM 3 / 743B</strain>
    </source>
</reference>
<dbReference type="Gene3D" id="1.10.10.60">
    <property type="entry name" value="Homeodomain-like"/>
    <property type="match status" value="2"/>
</dbReference>
<dbReference type="SMART" id="SM00267">
    <property type="entry name" value="GGDEF"/>
    <property type="match status" value="1"/>
</dbReference>
<dbReference type="PANTHER" id="PTHR47504">
    <property type="entry name" value="RIGHT ORIGIN-BINDING PROTEIN"/>
    <property type="match status" value="1"/>
</dbReference>
<gene>
    <name evidence="6" type="ordered locus">Clocel_2979</name>
</gene>
<keyword evidence="7" id="KW-1185">Reference proteome</keyword>
<keyword evidence="1" id="KW-0805">Transcription regulation</keyword>
<dbReference type="InterPro" id="IPR018062">
    <property type="entry name" value="HTH_AraC-typ_CS"/>
</dbReference>
<dbReference type="Pfam" id="PF00990">
    <property type="entry name" value="GGDEF"/>
    <property type="match status" value="1"/>
</dbReference>
<keyword evidence="2" id="KW-0238">DNA-binding</keyword>
<dbReference type="SMART" id="SM00342">
    <property type="entry name" value="HTH_ARAC"/>
    <property type="match status" value="1"/>
</dbReference>
<dbReference type="SUPFAM" id="SSF46689">
    <property type="entry name" value="Homeodomain-like"/>
    <property type="match status" value="2"/>
</dbReference>
<organism evidence="6 7">
    <name type="scientific">Clostridium cellulovorans (strain ATCC 35296 / DSM 3052 / OCM 3 / 743B)</name>
    <dbReference type="NCBI Taxonomy" id="573061"/>
    <lineage>
        <taxon>Bacteria</taxon>
        <taxon>Bacillati</taxon>
        <taxon>Bacillota</taxon>
        <taxon>Clostridia</taxon>
        <taxon>Eubacteriales</taxon>
        <taxon>Clostridiaceae</taxon>
        <taxon>Clostridium</taxon>
    </lineage>
</organism>
<dbReference type="eggNOG" id="COG2199">
    <property type="taxonomic scope" value="Bacteria"/>
</dbReference>
<evidence type="ECO:0000256" key="1">
    <source>
        <dbReference type="ARBA" id="ARBA00023015"/>
    </source>
</evidence>
<dbReference type="PROSITE" id="PS01124">
    <property type="entry name" value="HTH_ARAC_FAMILY_2"/>
    <property type="match status" value="1"/>
</dbReference>
<name>D9ST09_CLOC7</name>
<protein>
    <submittedName>
        <fullName evidence="6">Transcriptional regulator, AraC family</fullName>
    </submittedName>
</protein>
<dbReference type="PRINTS" id="PR00032">
    <property type="entry name" value="HTHARAC"/>
</dbReference>
<dbReference type="InterPro" id="IPR020449">
    <property type="entry name" value="Tscrpt_reg_AraC-type_HTH"/>
</dbReference>
<dbReference type="Proteomes" id="UP000002730">
    <property type="component" value="Chromosome"/>
</dbReference>
<dbReference type="Gene3D" id="3.30.70.270">
    <property type="match status" value="1"/>
</dbReference>
<dbReference type="InterPro" id="IPR000160">
    <property type="entry name" value="GGDEF_dom"/>
</dbReference>
<sequence>MKNFHVLIEAINYIEENLCNYILQEDIARECYFSLSSLQKLFRYAFNHSIKEYITKRRLTNAAKDIVNSQMTITEIAMKYQYNSPEVFTRAFSKLWGISPSKFKNQWKFTGIFPKLILEYNGGNVVTGKKVEISELYEVLKENQNTYVLCFDIVGFGEINKISYEFGDKVILQCLKRIDTVAKEDMMLFRIGGDEFALVTWLTEASEAENLAKTVLESNGEFIDYNGQGIPVSMRVGATKIFGNNIRYNELLDDLQNTINVTRENKKEIFLMD</sequence>
<dbReference type="HOGENOM" id="CLU_1018212_0_0_9"/>
<dbReference type="eggNOG" id="COG2207">
    <property type="taxonomic scope" value="Bacteria"/>
</dbReference>
<dbReference type="EMBL" id="CP002160">
    <property type="protein sequence ID" value="ADL52671.1"/>
    <property type="molecule type" value="Genomic_DNA"/>
</dbReference>
<dbReference type="SUPFAM" id="SSF55073">
    <property type="entry name" value="Nucleotide cyclase"/>
    <property type="match status" value="1"/>
</dbReference>
<proteinExistence type="predicted"/>
<dbReference type="InterPro" id="IPR050959">
    <property type="entry name" value="MarA-like"/>
</dbReference>
<dbReference type="InterPro" id="IPR043128">
    <property type="entry name" value="Rev_trsase/Diguanyl_cyclase"/>
</dbReference>
<dbReference type="InterPro" id="IPR018060">
    <property type="entry name" value="HTH_AraC"/>
</dbReference>
<dbReference type="OrthoDB" id="45544at2"/>
<accession>D9ST09</accession>
<dbReference type="STRING" id="573061.Clocel_2979"/>
<evidence type="ECO:0000256" key="3">
    <source>
        <dbReference type="ARBA" id="ARBA00023163"/>
    </source>
</evidence>
<keyword evidence="3" id="KW-0804">Transcription</keyword>
<feature type="domain" description="GGDEF" evidence="5">
    <location>
        <begin position="144"/>
        <end position="273"/>
    </location>
</feature>
<dbReference type="InterPro" id="IPR009057">
    <property type="entry name" value="Homeodomain-like_sf"/>
</dbReference>
<dbReference type="KEGG" id="ccb:Clocel_2979"/>
<dbReference type="RefSeq" id="WP_010075768.1">
    <property type="nucleotide sequence ID" value="NC_014393.1"/>
</dbReference>
<dbReference type="Pfam" id="PF12833">
    <property type="entry name" value="HTH_18"/>
    <property type="match status" value="1"/>
</dbReference>
<evidence type="ECO:0000256" key="2">
    <source>
        <dbReference type="ARBA" id="ARBA00023125"/>
    </source>
</evidence>
<evidence type="ECO:0000313" key="6">
    <source>
        <dbReference type="EMBL" id="ADL52671.1"/>
    </source>
</evidence>
<dbReference type="GO" id="GO:0043565">
    <property type="term" value="F:sequence-specific DNA binding"/>
    <property type="evidence" value="ECO:0007669"/>
    <property type="project" value="InterPro"/>
</dbReference>
<evidence type="ECO:0000259" key="4">
    <source>
        <dbReference type="PROSITE" id="PS01124"/>
    </source>
</evidence>
<dbReference type="PANTHER" id="PTHR47504:SF5">
    <property type="entry name" value="RIGHT ORIGIN-BINDING PROTEIN"/>
    <property type="match status" value="1"/>
</dbReference>
<dbReference type="GO" id="GO:0003700">
    <property type="term" value="F:DNA-binding transcription factor activity"/>
    <property type="evidence" value="ECO:0007669"/>
    <property type="project" value="InterPro"/>
</dbReference>
<dbReference type="InterPro" id="IPR029787">
    <property type="entry name" value="Nucleotide_cyclase"/>
</dbReference>
<dbReference type="PROSITE" id="PS50887">
    <property type="entry name" value="GGDEF"/>
    <property type="match status" value="1"/>
</dbReference>